<dbReference type="EMBL" id="JAPEIS010000003">
    <property type="protein sequence ID" value="KAJ8068473.1"/>
    <property type="molecule type" value="Genomic_DNA"/>
</dbReference>
<dbReference type="Proteomes" id="UP001152300">
    <property type="component" value="Unassembled WGS sequence"/>
</dbReference>
<feature type="compositionally biased region" description="Polar residues" evidence="1">
    <location>
        <begin position="11"/>
        <end position="34"/>
    </location>
</feature>
<reference evidence="2" key="1">
    <citation type="submission" date="2022-11" db="EMBL/GenBank/DDBJ databases">
        <title>Genome Resource of Sclerotinia nivalis Strain SnTB1, a Plant Pathogen Isolated from American Ginseng.</title>
        <authorList>
            <person name="Fan S."/>
        </authorList>
    </citation>
    <scope>NUCLEOTIDE SEQUENCE</scope>
    <source>
        <strain evidence="2">SnTB1</strain>
    </source>
</reference>
<evidence type="ECO:0000256" key="1">
    <source>
        <dbReference type="SAM" id="MobiDB-lite"/>
    </source>
</evidence>
<dbReference type="OrthoDB" id="4838614at2759"/>
<feature type="compositionally biased region" description="Basic and acidic residues" evidence="1">
    <location>
        <begin position="1"/>
        <end position="10"/>
    </location>
</feature>
<evidence type="ECO:0000313" key="3">
    <source>
        <dbReference type="Proteomes" id="UP001152300"/>
    </source>
</evidence>
<feature type="region of interest" description="Disordered" evidence="1">
    <location>
        <begin position="1"/>
        <end position="51"/>
    </location>
</feature>
<dbReference type="AlphaFoldDB" id="A0A9X0AWK3"/>
<organism evidence="2 3">
    <name type="scientific">Sclerotinia nivalis</name>
    <dbReference type="NCBI Taxonomy" id="352851"/>
    <lineage>
        <taxon>Eukaryota</taxon>
        <taxon>Fungi</taxon>
        <taxon>Dikarya</taxon>
        <taxon>Ascomycota</taxon>
        <taxon>Pezizomycotina</taxon>
        <taxon>Leotiomycetes</taxon>
        <taxon>Helotiales</taxon>
        <taxon>Sclerotiniaceae</taxon>
        <taxon>Sclerotinia</taxon>
    </lineage>
</organism>
<comment type="caution">
    <text evidence="2">The sequence shown here is derived from an EMBL/GenBank/DDBJ whole genome shotgun (WGS) entry which is preliminary data.</text>
</comment>
<proteinExistence type="predicted"/>
<name>A0A9X0AWK3_9HELO</name>
<protein>
    <submittedName>
        <fullName evidence="2">Uncharacterized protein</fullName>
    </submittedName>
</protein>
<accession>A0A9X0AWK3</accession>
<gene>
    <name evidence="2" type="ORF">OCU04_004027</name>
</gene>
<evidence type="ECO:0000313" key="2">
    <source>
        <dbReference type="EMBL" id="KAJ8068473.1"/>
    </source>
</evidence>
<keyword evidence="3" id="KW-1185">Reference proteome</keyword>
<sequence>MDSVLIRDPKSATTDQPSTRPETLVRNSGSSAQPHSPEWDQKAPVSPQDIAASYHKQLRKARKREDPEAALWFYDSTSGAEVDALLKEAKDCPGSAELKIGLDCSYDVEMCVEEFSRLTRLGKFIAARDLYDSYPPDLKNLPELYLDLFDTLLKQGAYEFLIDLMESRDLSELKASSKYGIFPNQYVRSISEIARRHVFDFSGSIFESTGIHTILIMLKSNFERLDSTQVQLLCNMFYLDSETERHIQTPKNISKELRTIMSKSLGWQHLYKHLLSAGRIWDMRDLFHALCSRYGVADTIKLFFDPWGPVASEAMLIEKFIERFIEAWTEHSQGDESIDLVILDILVTIALQLISHSSHNDEPVKKAINQAMAYANQSAISLSLYNPENVQTSPYLRWILANQRVAREIPTNIYQIPDYDHLKESQGVLIWTCNLPIYVPLDPANQTDRPLWENQSRRTPENLLKLGLNASRKNGDYALGVQYLEEIFYTSDAPLEIVNELSRLQRDVQGNRMGYLRTCLTKYLCATDTPAMKILSEELRQFDEEYLMSGSTAQTIDPITRWCQRGIQIALSFHLDRKPQTRLYLAKQEEAYEALPYDLKRLLAELGKRDSTHKLYSTEEALPKKFAEPCKGTVYRDGNYIICDSSGYFTKLFTAPDNEDFTD</sequence>